<evidence type="ECO:0000313" key="3">
    <source>
        <dbReference type="Proteomes" id="UP000218334"/>
    </source>
</evidence>
<keyword evidence="3" id="KW-1185">Reference proteome</keyword>
<name>A0A2H3B7Z7_9AGAR</name>
<dbReference type="EMBL" id="KZ293511">
    <property type="protein sequence ID" value="PBK59156.1"/>
    <property type="molecule type" value="Genomic_DNA"/>
</dbReference>
<sequence>MDVVIVGSGITSAAFARTLLDADGSMEAGMLGARDACSGATARSGRHITPPLYRDYHDLKKKHDAQAVKQIIKFWLSHLDGLISVACRKVDTYDIFFIETCLREKLGRYLEELPSEKGGWGMTEGPDGDAARGQGVRGHLDDGQRGTSISACYGNSVKAAQDVLVIPAVHAHSLFFHL</sequence>
<proteinExistence type="predicted"/>
<dbReference type="SUPFAM" id="SSF51971">
    <property type="entry name" value="Nucleotide-binding domain"/>
    <property type="match status" value="1"/>
</dbReference>
<gene>
    <name evidence="2" type="ORF">ARMSODRAFT_1027653</name>
</gene>
<dbReference type="Proteomes" id="UP000218334">
    <property type="component" value="Unassembled WGS sequence"/>
</dbReference>
<reference evidence="3" key="1">
    <citation type="journal article" date="2017" name="Nat. Ecol. Evol.">
        <title>Genome expansion and lineage-specific genetic innovations in the forest pathogenic fungi Armillaria.</title>
        <authorList>
            <person name="Sipos G."/>
            <person name="Prasanna A.N."/>
            <person name="Walter M.C."/>
            <person name="O'Connor E."/>
            <person name="Balint B."/>
            <person name="Krizsan K."/>
            <person name="Kiss B."/>
            <person name="Hess J."/>
            <person name="Varga T."/>
            <person name="Slot J."/>
            <person name="Riley R."/>
            <person name="Boka B."/>
            <person name="Rigling D."/>
            <person name="Barry K."/>
            <person name="Lee J."/>
            <person name="Mihaltcheva S."/>
            <person name="LaButti K."/>
            <person name="Lipzen A."/>
            <person name="Waldron R."/>
            <person name="Moloney N.M."/>
            <person name="Sperisen C."/>
            <person name="Kredics L."/>
            <person name="Vagvoelgyi C."/>
            <person name="Patrignani A."/>
            <person name="Fitzpatrick D."/>
            <person name="Nagy I."/>
            <person name="Doyle S."/>
            <person name="Anderson J.B."/>
            <person name="Grigoriev I.V."/>
            <person name="Gueldener U."/>
            <person name="Muensterkoetter M."/>
            <person name="Nagy L.G."/>
        </authorList>
    </citation>
    <scope>NUCLEOTIDE SEQUENCE [LARGE SCALE GENOMIC DNA]</scope>
    <source>
        <strain evidence="3">28-4</strain>
    </source>
</reference>
<accession>A0A2H3B7Z7</accession>
<evidence type="ECO:0000313" key="2">
    <source>
        <dbReference type="EMBL" id="PBK59156.1"/>
    </source>
</evidence>
<evidence type="ECO:0000256" key="1">
    <source>
        <dbReference type="SAM" id="MobiDB-lite"/>
    </source>
</evidence>
<organism evidence="2 3">
    <name type="scientific">Armillaria solidipes</name>
    <dbReference type="NCBI Taxonomy" id="1076256"/>
    <lineage>
        <taxon>Eukaryota</taxon>
        <taxon>Fungi</taxon>
        <taxon>Dikarya</taxon>
        <taxon>Basidiomycota</taxon>
        <taxon>Agaricomycotina</taxon>
        <taxon>Agaricomycetes</taxon>
        <taxon>Agaricomycetidae</taxon>
        <taxon>Agaricales</taxon>
        <taxon>Marasmiineae</taxon>
        <taxon>Physalacriaceae</taxon>
        <taxon>Armillaria</taxon>
    </lineage>
</organism>
<feature type="region of interest" description="Disordered" evidence="1">
    <location>
        <begin position="117"/>
        <end position="143"/>
    </location>
</feature>
<protein>
    <submittedName>
        <fullName evidence="2">Uncharacterized protein</fullName>
    </submittedName>
</protein>
<dbReference type="AlphaFoldDB" id="A0A2H3B7Z7"/>
<dbReference type="STRING" id="1076256.A0A2H3B7Z7"/>